<keyword evidence="12 14" id="KW-0326">Glycosidase</keyword>
<proteinExistence type="inferred from homology"/>
<dbReference type="InterPro" id="IPR004036">
    <property type="entry name" value="Endonuclease-III-like_CS2"/>
</dbReference>
<comment type="catalytic activity">
    <reaction evidence="13 14">
        <text>2'-deoxyribonucleotide-(2'-deoxyribose 5'-phosphate)-2'-deoxyribonucleotide-DNA = a 3'-end 2'-deoxyribonucleotide-(2,3-dehydro-2,3-deoxyribose 5'-phosphate)-DNA + a 5'-end 5'-phospho-2'-deoxyribonucleoside-DNA + H(+)</text>
        <dbReference type="Rhea" id="RHEA:66592"/>
        <dbReference type="Rhea" id="RHEA-COMP:13180"/>
        <dbReference type="Rhea" id="RHEA-COMP:16897"/>
        <dbReference type="Rhea" id="RHEA-COMP:17067"/>
        <dbReference type="ChEBI" id="CHEBI:15378"/>
        <dbReference type="ChEBI" id="CHEBI:136412"/>
        <dbReference type="ChEBI" id="CHEBI:157695"/>
        <dbReference type="ChEBI" id="CHEBI:167181"/>
        <dbReference type="EC" id="4.2.99.18"/>
    </reaction>
</comment>
<dbReference type="EC" id="4.2.99.18" evidence="14"/>
<dbReference type="OrthoDB" id="2099276at2759"/>
<dbReference type="Gene3D" id="1.10.1670.10">
    <property type="entry name" value="Helix-hairpin-Helix base-excision DNA repair enzymes (C-terminal)"/>
    <property type="match status" value="1"/>
</dbReference>
<accession>A0A8H7S7S6</accession>
<dbReference type="Pfam" id="PF10576">
    <property type="entry name" value="EndIII_4Fe-2S"/>
    <property type="match status" value="1"/>
</dbReference>
<dbReference type="PANTHER" id="PTHR43286:SF1">
    <property type="entry name" value="ENDONUCLEASE III-LIKE PROTEIN 1"/>
    <property type="match status" value="1"/>
</dbReference>
<organism evidence="17 18">
    <name type="scientific">Circinella minor</name>
    <dbReference type="NCBI Taxonomy" id="1195481"/>
    <lineage>
        <taxon>Eukaryota</taxon>
        <taxon>Fungi</taxon>
        <taxon>Fungi incertae sedis</taxon>
        <taxon>Mucoromycota</taxon>
        <taxon>Mucoromycotina</taxon>
        <taxon>Mucoromycetes</taxon>
        <taxon>Mucorales</taxon>
        <taxon>Lichtheimiaceae</taxon>
        <taxon>Circinella</taxon>
    </lineage>
</organism>
<dbReference type="Proteomes" id="UP000646827">
    <property type="component" value="Unassembled WGS sequence"/>
</dbReference>
<evidence type="ECO:0000313" key="18">
    <source>
        <dbReference type="Proteomes" id="UP000646827"/>
    </source>
</evidence>
<evidence type="ECO:0000256" key="11">
    <source>
        <dbReference type="ARBA" id="ARBA00023239"/>
    </source>
</evidence>
<keyword evidence="10 14" id="KW-0234">DNA repair</keyword>
<dbReference type="SMART" id="SM00525">
    <property type="entry name" value="FES"/>
    <property type="match status" value="1"/>
</dbReference>
<keyword evidence="6 14" id="KW-0378">Hydrolase</keyword>
<dbReference type="InterPro" id="IPR011257">
    <property type="entry name" value="DNA_glycosylase"/>
</dbReference>
<dbReference type="GO" id="GO:0006285">
    <property type="term" value="P:base-excision repair, AP site formation"/>
    <property type="evidence" value="ECO:0007669"/>
    <property type="project" value="UniProtKB-UniRule"/>
</dbReference>
<evidence type="ECO:0000259" key="16">
    <source>
        <dbReference type="SMART" id="SM00478"/>
    </source>
</evidence>
<keyword evidence="14" id="KW-0496">Mitochondrion</keyword>
<feature type="region of interest" description="Disordered" evidence="15">
    <location>
        <begin position="1"/>
        <end position="66"/>
    </location>
</feature>
<dbReference type="Pfam" id="PF00633">
    <property type="entry name" value="HHH"/>
    <property type="match status" value="1"/>
</dbReference>
<keyword evidence="14" id="KW-0539">Nucleus</keyword>
<dbReference type="Gene3D" id="1.10.340.30">
    <property type="entry name" value="Hypothetical protein, domain 2"/>
    <property type="match status" value="1"/>
</dbReference>
<sequence>MSLRRSGRLIKATTTNTTVVPKQTDQLNDSTTTRPIKKEKKRQRSSSLSQPVVSKPTIKKEKSKPVTIKRTKIQNQFNEPANWKIVYERIREYRKTVSAPVDTMGCERLAEEQVPEKVSRFQTLVSLMLSSQTKDTVTSAAVKTLQSSLPGGLTLNSIIQVDEKVLDTYIKSVGFHNRKAKYIKDTAIILRDKYNGDIPDTIEGLTSLPGVGPKMGYLALQCAWKINAGIGVDVHVHRISNRLGWCDTVNGQPEDTRKQLESWLPKEYWRPINPLLVGFGQVTCLPRGPKCDECPVNDLCPSAVTAMKKVKKLKKELITDQENHVKVKLEEVEQDIKSVEFTGEHEPKFIKTEDSPLDW</sequence>
<keyword evidence="18" id="KW-1185">Reference proteome</keyword>
<comment type="similarity">
    <text evidence="2 14">Belongs to the Nth/MutY family.</text>
</comment>
<dbReference type="GO" id="GO:0005634">
    <property type="term" value="C:nucleus"/>
    <property type="evidence" value="ECO:0007669"/>
    <property type="project" value="UniProtKB-SubCell"/>
</dbReference>
<dbReference type="HAMAP" id="MF_03183">
    <property type="entry name" value="Endonuclease_III_Nth"/>
    <property type="match status" value="1"/>
</dbReference>
<dbReference type="FunFam" id="1.10.340.30:FF:000005">
    <property type="entry name" value="Endonuclease III-like protein 1"/>
    <property type="match status" value="1"/>
</dbReference>
<dbReference type="GO" id="GO:0140078">
    <property type="term" value="F:class I DNA-(apurinic or apyrimidinic site) endonuclease activity"/>
    <property type="evidence" value="ECO:0007669"/>
    <property type="project" value="UniProtKB-EC"/>
</dbReference>
<dbReference type="EC" id="3.2.2.-" evidence="14"/>
<comment type="subcellular location">
    <subcellularLocation>
        <location evidence="14">Nucleus</location>
    </subcellularLocation>
    <subcellularLocation>
        <location evidence="14">Mitochondrion</location>
    </subcellularLocation>
</comment>
<evidence type="ECO:0000256" key="9">
    <source>
        <dbReference type="ARBA" id="ARBA00023014"/>
    </source>
</evidence>
<protein>
    <recommendedName>
        <fullName evidence="14">Endonuclease III homolog</fullName>
        <ecNumber evidence="14">3.2.2.-</ecNumber>
        <ecNumber evidence="14">4.2.99.18</ecNumber>
    </recommendedName>
    <alternativeName>
        <fullName evidence="14">Bifunctional DNA N-glycosylase/DNA-(apurinic or apyrimidinic site) lyase</fullName>
        <shortName evidence="14">DNA glycosylase/AP lyase</shortName>
    </alternativeName>
</protein>
<dbReference type="EMBL" id="JAEPRB010000067">
    <property type="protein sequence ID" value="KAG2223141.1"/>
    <property type="molecule type" value="Genomic_DNA"/>
</dbReference>
<dbReference type="AlphaFoldDB" id="A0A8H7S7S6"/>
<evidence type="ECO:0000256" key="3">
    <source>
        <dbReference type="ARBA" id="ARBA00022485"/>
    </source>
</evidence>
<evidence type="ECO:0000256" key="4">
    <source>
        <dbReference type="ARBA" id="ARBA00022723"/>
    </source>
</evidence>
<dbReference type="InterPro" id="IPR000445">
    <property type="entry name" value="HhH_motif"/>
</dbReference>
<dbReference type="SMART" id="SM00478">
    <property type="entry name" value="ENDO3c"/>
    <property type="match status" value="1"/>
</dbReference>
<gene>
    <name evidence="14" type="primary">NTH1</name>
    <name evidence="17" type="ORF">INT45_005697</name>
</gene>
<evidence type="ECO:0000256" key="1">
    <source>
        <dbReference type="ARBA" id="ARBA00001966"/>
    </source>
</evidence>
<evidence type="ECO:0000256" key="8">
    <source>
        <dbReference type="ARBA" id="ARBA00023004"/>
    </source>
</evidence>
<evidence type="ECO:0000256" key="10">
    <source>
        <dbReference type="ARBA" id="ARBA00023204"/>
    </source>
</evidence>
<dbReference type="PROSITE" id="PS01155">
    <property type="entry name" value="ENDONUCLEASE_III_2"/>
    <property type="match status" value="1"/>
</dbReference>
<dbReference type="InterPro" id="IPR023170">
    <property type="entry name" value="HhH_base_excis_C"/>
</dbReference>
<keyword evidence="4" id="KW-0479">Metal-binding</keyword>
<keyword evidence="8" id="KW-0408">Iron</keyword>
<dbReference type="Pfam" id="PF00730">
    <property type="entry name" value="HhH-GPD"/>
    <property type="match status" value="1"/>
</dbReference>
<dbReference type="GO" id="GO:0000703">
    <property type="term" value="F:oxidized pyrimidine nucleobase lesion DNA N-glycosylase activity"/>
    <property type="evidence" value="ECO:0007669"/>
    <property type="project" value="UniProtKB-UniRule"/>
</dbReference>
<keyword evidence="3" id="KW-0004">4Fe-4S</keyword>
<evidence type="ECO:0000256" key="13">
    <source>
        <dbReference type="ARBA" id="ARBA00044632"/>
    </source>
</evidence>
<keyword evidence="11 14" id="KW-0456">Lyase</keyword>
<evidence type="ECO:0000256" key="6">
    <source>
        <dbReference type="ARBA" id="ARBA00022801"/>
    </source>
</evidence>
<evidence type="ECO:0000256" key="12">
    <source>
        <dbReference type="ARBA" id="ARBA00023295"/>
    </source>
</evidence>
<dbReference type="PANTHER" id="PTHR43286">
    <property type="entry name" value="ENDONUCLEASE III-LIKE PROTEIN 1"/>
    <property type="match status" value="1"/>
</dbReference>
<comment type="cofactor">
    <cofactor evidence="1">
        <name>[4Fe-4S] cluster</name>
        <dbReference type="ChEBI" id="CHEBI:49883"/>
    </cofactor>
</comment>
<feature type="compositionally biased region" description="Basic residues" evidence="15">
    <location>
        <begin position="35"/>
        <end position="44"/>
    </location>
</feature>
<comment type="caution">
    <text evidence="17">The sequence shown here is derived from an EMBL/GenBank/DDBJ whole genome shotgun (WGS) entry which is preliminary data.</text>
</comment>
<dbReference type="InterPro" id="IPR030841">
    <property type="entry name" value="NTH1"/>
</dbReference>
<comment type="caution">
    <text evidence="14">Lacks conserved residue(s) required for the propagation of feature annotation.</text>
</comment>
<comment type="function">
    <text evidence="14">Bifunctional DNA N-glycosylase with associated apurinic/apyrimidinic (AP) lyase function that catalyzes the first step in base excision repair (BER), the primary repair pathway for the repair of oxidative DNA damage. The DNA N-glycosylase activity releases the damaged DNA base from DNA by cleaving the N-glycosidic bond, leaving an AP site. The AP lyase activity cleaves the phosphodiester bond 3' to the AP site by a beta-elimination. Primarily recognizes and repairs oxidative base damage of pyrimidines.</text>
</comment>
<evidence type="ECO:0000256" key="7">
    <source>
        <dbReference type="ARBA" id="ARBA00022946"/>
    </source>
</evidence>
<evidence type="ECO:0000256" key="5">
    <source>
        <dbReference type="ARBA" id="ARBA00022763"/>
    </source>
</evidence>
<dbReference type="GO" id="GO:0051539">
    <property type="term" value="F:4 iron, 4 sulfur cluster binding"/>
    <property type="evidence" value="ECO:0007669"/>
    <property type="project" value="UniProtKB-KW"/>
</dbReference>
<keyword evidence="7" id="KW-0809">Transit peptide</keyword>
<dbReference type="CDD" id="cd00056">
    <property type="entry name" value="ENDO3c"/>
    <property type="match status" value="1"/>
</dbReference>
<evidence type="ECO:0000256" key="14">
    <source>
        <dbReference type="HAMAP-Rule" id="MF_03183"/>
    </source>
</evidence>
<evidence type="ECO:0000256" key="2">
    <source>
        <dbReference type="ARBA" id="ARBA00008343"/>
    </source>
</evidence>
<dbReference type="InterPro" id="IPR003651">
    <property type="entry name" value="Endonuclease3_FeS-loop_motif"/>
</dbReference>
<evidence type="ECO:0000313" key="17">
    <source>
        <dbReference type="EMBL" id="KAG2223141.1"/>
    </source>
</evidence>
<feature type="compositionally biased region" description="Polar residues" evidence="15">
    <location>
        <begin position="19"/>
        <end position="34"/>
    </location>
</feature>
<feature type="domain" description="HhH-GPD" evidence="16">
    <location>
        <begin position="129"/>
        <end position="282"/>
    </location>
</feature>
<keyword evidence="5 14" id="KW-0227">DNA damage</keyword>
<dbReference type="GO" id="GO:0046872">
    <property type="term" value="F:metal ion binding"/>
    <property type="evidence" value="ECO:0007669"/>
    <property type="project" value="UniProtKB-KW"/>
</dbReference>
<evidence type="ECO:0000256" key="15">
    <source>
        <dbReference type="SAM" id="MobiDB-lite"/>
    </source>
</evidence>
<dbReference type="GO" id="GO:0006289">
    <property type="term" value="P:nucleotide-excision repair"/>
    <property type="evidence" value="ECO:0007669"/>
    <property type="project" value="TreeGrafter"/>
</dbReference>
<dbReference type="GO" id="GO:0003677">
    <property type="term" value="F:DNA binding"/>
    <property type="evidence" value="ECO:0007669"/>
    <property type="project" value="UniProtKB-UniRule"/>
</dbReference>
<dbReference type="SUPFAM" id="SSF48150">
    <property type="entry name" value="DNA-glycosylase"/>
    <property type="match status" value="1"/>
</dbReference>
<dbReference type="GO" id="GO:0005739">
    <property type="term" value="C:mitochondrion"/>
    <property type="evidence" value="ECO:0007669"/>
    <property type="project" value="UniProtKB-SubCell"/>
</dbReference>
<reference evidence="17 18" key="1">
    <citation type="submission" date="2020-12" db="EMBL/GenBank/DDBJ databases">
        <title>Metabolic potential, ecology and presence of endohyphal bacteria is reflected in genomic diversity of Mucoromycotina.</title>
        <authorList>
            <person name="Muszewska A."/>
            <person name="Okrasinska A."/>
            <person name="Steczkiewicz K."/>
            <person name="Drgas O."/>
            <person name="Orlowska M."/>
            <person name="Perlinska-Lenart U."/>
            <person name="Aleksandrzak-Piekarczyk T."/>
            <person name="Szatraj K."/>
            <person name="Zielenkiewicz U."/>
            <person name="Pilsyk S."/>
            <person name="Malc E."/>
            <person name="Mieczkowski P."/>
            <person name="Kruszewska J.S."/>
            <person name="Biernat P."/>
            <person name="Pawlowska J."/>
        </authorList>
    </citation>
    <scope>NUCLEOTIDE SEQUENCE [LARGE SCALE GENOMIC DNA]</scope>
    <source>
        <strain evidence="17 18">CBS 142.35</strain>
    </source>
</reference>
<keyword evidence="9" id="KW-0411">Iron-sulfur</keyword>
<name>A0A8H7S7S6_9FUNG</name>
<dbReference type="InterPro" id="IPR003265">
    <property type="entry name" value="HhH-GPD_domain"/>
</dbReference>